<evidence type="ECO:0000313" key="4">
    <source>
        <dbReference type="Proteomes" id="UP000472971"/>
    </source>
</evidence>
<dbReference type="Proteomes" id="UP000570010">
    <property type="component" value="Unassembled WGS sequence"/>
</dbReference>
<organism evidence="3 4">
    <name type="scientific">Bacillus aquiflavi</name>
    <dbReference type="NCBI Taxonomy" id="2672567"/>
    <lineage>
        <taxon>Bacteria</taxon>
        <taxon>Bacillati</taxon>
        <taxon>Bacillota</taxon>
        <taxon>Bacilli</taxon>
        <taxon>Bacillales</taxon>
        <taxon>Bacillaceae</taxon>
        <taxon>Bacillus</taxon>
    </lineage>
</organism>
<evidence type="ECO:0000313" key="2">
    <source>
        <dbReference type="EMBL" id="MBA4537817.1"/>
    </source>
</evidence>
<sequence length="70" mass="7854">MISLIVACFIGLLLITFCKLDKFSLVGIIGMLLLTFSNLVWDNEFLTGAIGVIVILLLLILKPLREKKKY</sequence>
<reference evidence="2 5" key="2">
    <citation type="submission" date="2020-07" db="EMBL/GenBank/DDBJ databases">
        <authorList>
            <person name="Feng H."/>
        </authorList>
    </citation>
    <scope>NUCLEOTIDE SEQUENCE [LARGE SCALE GENOMIC DNA]</scope>
    <source>
        <strain evidence="2">S-12</strain>
        <strain evidence="5">s-12</strain>
    </source>
</reference>
<evidence type="ECO:0000313" key="5">
    <source>
        <dbReference type="Proteomes" id="UP000570010"/>
    </source>
</evidence>
<accession>A0A6B3W278</accession>
<keyword evidence="1" id="KW-0472">Membrane</keyword>
<keyword evidence="1" id="KW-1133">Transmembrane helix</keyword>
<evidence type="ECO:0000313" key="3">
    <source>
        <dbReference type="EMBL" id="NEY82073.1"/>
    </source>
</evidence>
<dbReference type="EMBL" id="JACEIO010000028">
    <property type="protein sequence ID" value="MBA4537817.1"/>
    <property type="molecule type" value="Genomic_DNA"/>
</dbReference>
<proteinExistence type="predicted"/>
<protein>
    <submittedName>
        <fullName evidence="3">Uncharacterized protein</fullName>
    </submittedName>
</protein>
<comment type="caution">
    <text evidence="3">The sequence shown here is derived from an EMBL/GenBank/DDBJ whole genome shotgun (WGS) entry which is preliminary data.</text>
</comment>
<keyword evidence="1" id="KW-0812">Transmembrane</keyword>
<dbReference type="RefSeq" id="WP_163242461.1">
    <property type="nucleotide sequence ID" value="NZ_JAAIWN010000026.1"/>
</dbReference>
<dbReference type="Proteomes" id="UP000472971">
    <property type="component" value="Unassembled WGS sequence"/>
</dbReference>
<gene>
    <name evidence="3" type="ORF">G4D64_11305</name>
    <name evidence="2" type="ORF">H1Z61_11915</name>
</gene>
<feature type="transmembrane region" description="Helical" evidence="1">
    <location>
        <begin position="44"/>
        <end position="61"/>
    </location>
</feature>
<keyword evidence="4" id="KW-1185">Reference proteome</keyword>
<name>A0A6B3W278_9BACI</name>
<dbReference type="EMBL" id="JAAIWN010000026">
    <property type="protein sequence ID" value="NEY82073.1"/>
    <property type="molecule type" value="Genomic_DNA"/>
</dbReference>
<evidence type="ECO:0000256" key="1">
    <source>
        <dbReference type="SAM" id="Phobius"/>
    </source>
</evidence>
<dbReference type="AlphaFoldDB" id="A0A6B3W278"/>
<reference evidence="3 4" key="1">
    <citation type="submission" date="2020-02" db="EMBL/GenBank/DDBJ databases">
        <title>Bacillus aquiflavi sp. nov., isolated from yellow water of strong flavor Chinese baijiu in Yibin region of China.</title>
        <authorList>
            <person name="Xie J."/>
        </authorList>
    </citation>
    <scope>NUCLEOTIDE SEQUENCE [LARGE SCALE GENOMIC DNA]</scope>
    <source>
        <strain evidence="3 4">3H-10</strain>
    </source>
</reference>